<evidence type="ECO:0000313" key="1">
    <source>
        <dbReference type="EMBL" id="SEG62187.1"/>
    </source>
</evidence>
<sequence>MTVYWVVWDAAAAWIVDRLEAEGSLPAVRRLRATGSFAAARPPRPNCQTPPSLATLFTGTGTERHGVTGFPVPDRDGPVTGMSSGFGPKFPLMPPVWAELGLRAAFVHVPWVFDADGAVAPWVDAAVEAFSGRIARPGHLPVPAGAKVQWQGHRLEAVPGGLLFDGRLVRSAEGWVERRFSDGLGTWIRCLEQPGGDRLFAHTGLYHARFAGADLALVEAMRTAPVFAGESLGPSYRTGVFGPRLVEGGDGAAEEVFLSAVQCAARAFIGAAERTLAGHEADLVVLYLPITDDVGHEFIGWCDERSGMFRPESAPALWELVRQAYGWADQFLGRVLDRADQNDTVILSADHGIVGCAKLVHLNEPLIEAGLAVWDAAGALDPARSSVVYHPANNGSLCVNTLDRPYGVVPPQEAGPAMARAMAVLQEVIDPDSGRPVVARFLDQHGVPLSDGAVPSVIFVELHDDYQPTAAPAGAGPVVRPAAKPGAHVVNTGDDRLLATFAVAGPGIEARCHLGEVDNTFAAQLVRRRFLSSLQKVDS</sequence>
<dbReference type="Gene3D" id="3.40.720.10">
    <property type="entry name" value="Alkaline Phosphatase, subunit A"/>
    <property type="match status" value="1"/>
</dbReference>
<organism evidence="1 2">
    <name type="scientific">Nonomuraea solani</name>
    <dbReference type="NCBI Taxonomy" id="1144553"/>
    <lineage>
        <taxon>Bacteria</taxon>
        <taxon>Bacillati</taxon>
        <taxon>Actinomycetota</taxon>
        <taxon>Actinomycetes</taxon>
        <taxon>Streptosporangiales</taxon>
        <taxon>Streptosporangiaceae</taxon>
        <taxon>Nonomuraea</taxon>
    </lineage>
</organism>
<dbReference type="Pfam" id="PF01663">
    <property type="entry name" value="Phosphodiest"/>
    <property type="match status" value="1"/>
</dbReference>
<gene>
    <name evidence="1" type="ORF">SAMN05444920_103524</name>
</gene>
<dbReference type="InterPro" id="IPR002591">
    <property type="entry name" value="Phosphodiest/P_Trfase"/>
</dbReference>
<protein>
    <submittedName>
        <fullName evidence="1">Type I phosphodiesterase / nucleotide pyrophosphatase</fullName>
    </submittedName>
</protein>
<dbReference type="AlphaFoldDB" id="A0A1H6BP53"/>
<dbReference type="SUPFAM" id="SSF53649">
    <property type="entry name" value="Alkaline phosphatase-like"/>
    <property type="match status" value="1"/>
</dbReference>
<dbReference type="InterPro" id="IPR017850">
    <property type="entry name" value="Alkaline_phosphatase_core_sf"/>
</dbReference>
<name>A0A1H6BP53_9ACTN</name>
<keyword evidence="2" id="KW-1185">Reference proteome</keyword>
<dbReference type="RefSeq" id="WP_200823954.1">
    <property type="nucleotide sequence ID" value="NZ_FNVT01000003.1"/>
</dbReference>
<reference evidence="1 2" key="1">
    <citation type="submission" date="2016-10" db="EMBL/GenBank/DDBJ databases">
        <authorList>
            <person name="de Groot N.N."/>
        </authorList>
    </citation>
    <scope>NUCLEOTIDE SEQUENCE [LARGE SCALE GENOMIC DNA]</scope>
    <source>
        <strain evidence="1 2">CGMCC 4.7037</strain>
    </source>
</reference>
<dbReference type="EMBL" id="FNVT01000003">
    <property type="protein sequence ID" value="SEG62187.1"/>
    <property type="molecule type" value="Genomic_DNA"/>
</dbReference>
<evidence type="ECO:0000313" key="2">
    <source>
        <dbReference type="Proteomes" id="UP000236732"/>
    </source>
</evidence>
<proteinExistence type="predicted"/>
<dbReference type="Proteomes" id="UP000236732">
    <property type="component" value="Unassembled WGS sequence"/>
</dbReference>
<accession>A0A1H6BP53</accession>